<evidence type="ECO:0000256" key="4">
    <source>
        <dbReference type="ARBA" id="ARBA00023136"/>
    </source>
</evidence>
<organism evidence="8 9">
    <name type="scientific">Rotaria magnacalcarata</name>
    <dbReference type="NCBI Taxonomy" id="392030"/>
    <lineage>
        <taxon>Eukaryota</taxon>
        <taxon>Metazoa</taxon>
        <taxon>Spiralia</taxon>
        <taxon>Gnathifera</taxon>
        <taxon>Rotifera</taxon>
        <taxon>Eurotatoria</taxon>
        <taxon>Bdelloidea</taxon>
        <taxon>Philodinida</taxon>
        <taxon>Philodinidae</taxon>
        <taxon>Rotaria</taxon>
    </lineage>
</organism>
<sequence>MHDDLGILGTVNGISVTASNRLNIIFVISKTVTILAIIIGGLVRIGQGYTETLKSGFDGTANNPLRISLAFYSGLWAYGGWASLNSVTEELKNPKRNLWLSIVVALSSVIVLYLFTNISYFTVMNTAELLSADAVAM</sequence>
<dbReference type="Pfam" id="PF13520">
    <property type="entry name" value="AA_permease_2"/>
    <property type="match status" value="1"/>
</dbReference>
<keyword evidence="3 5" id="KW-1133">Transmembrane helix</keyword>
<reference evidence="8" key="1">
    <citation type="submission" date="2021-02" db="EMBL/GenBank/DDBJ databases">
        <authorList>
            <person name="Nowell W R."/>
        </authorList>
    </citation>
    <scope>NUCLEOTIDE SEQUENCE</scope>
</reference>
<dbReference type="GO" id="GO:0016020">
    <property type="term" value="C:membrane"/>
    <property type="evidence" value="ECO:0007669"/>
    <property type="project" value="UniProtKB-SubCell"/>
</dbReference>
<name>A0A8S3GNA5_9BILA</name>
<dbReference type="EMBL" id="CAJOBH010184889">
    <property type="protein sequence ID" value="CAF4949285.1"/>
    <property type="molecule type" value="Genomic_DNA"/>
</dbReference>
<evidence type="ECO:0000313" key="9">
    <source>
        <dbReference type="Proteomes" id="UP000676336"/>
    </source>
</evidence>
<keyword evidence="2 5" id="KW-0812">Transmembrane</keyword>
<dbReference type="Proteomes" id="UP000681720">
    <property type="component" value="Unassembled WGS sequence"/>
</dbReference>
<dbReference type="PANTHER" id="PTHR11785:SF512">
    <property type="entry name" value="SOBREMESA, ISOFORM B"/>
    <property type="match status" value="1"/>
</dbReference>
<feature type="transmembrane region" description="Helical" evidence="5">
    <location>
        <begin position="65"/>
        <end position="84"/>
    </location>
</feature>
<evidence type="ECO:0000313" key="7">
    <source>
        <dbReference type="EMBL" id="CAF4985853.1"/>
    </source>
</evidence>
<feature type="transmembrane region" description="Helical" evidence="5">
    <location>
        <begin position="24"/>
        <end position="45"/>
    </location>
</feature>
<evidence type="ECO:0000256" key="1">
    <source>
        <dbReference type="ARBA" id="ARBA00004141"/>
    </source>
</evidence>
<evidence type="ECO:0000256" key="2">
    <source>
        <dbReference type="ARBA" id="ARBA00022692"/>
    </source>
</evidence>
<proteinExistence type="predicted"/>
<dbReference type="InterPro" id="IPR002293">
    <property type="entry name" value="AA/rel_permease1"/>
</dbReference>
<comment type="subcellular location">
    <subcellularLocation>
        <location evidence="1">Membrane</location>
        <topology evidence="1">Multi-pass membrane protein</topology>
    </subcellularLocation>
</comment>
<dbReference type="EMBL" id="CAJOBI010306802">
    <property type="protein sequence ID" value="CAF5168478.1"/>
    <property type="molecule type" value="Genomic_DNA"/>
</dbReference>
<feature type="non-terminal residue" evidence="8">
    <location>
        <position position="1"/>
    </location>
</feature>
<dbReference type="Gene3D" id="1.20.1740.10">
    <property type="entry name" value="Amino acid/polyamine transporter I"/>
    <property type="match status" value="1"/>
</dbReference>
<dbReference type="GO" id="GO:0015179">
    <property type="term" value="F:L-amino acid transmembrane transporter activity"/>
    <property type="evidence" value="ECO:0007669"/>
    <property type="project" value="TreeGrafter"/>
</dbReference>
<comment type="caution">
    <text evidence="8">The sequence shown here is derived from an EMBL/GenBank/DDBJ whole genome shotgun (WGS) entry which is preliminary data.</text>
</comment>
<dbReference type="EMBL" id="CAJOBJ010202049">
    <property type="protein sequence ID" value="CAF4985853.1"/>
    <property type="molecule type" value="Genomic_DNA"/>
</dbReference>
<protein>
    <submittedName>
        <fullName evidence="8">Uncharacterized protein</fullName>
    </submittedName>
</protein>
<dbReference type="Proteomes" id="UP000676336">
    <property type="component" value="Unassembled WGS sequence"/>
</dbReference>
<evidence type="ECO:0000256" key="3">
    <source>
        <dbReference type="ARBA" id="ARBA00022989"/>
    </source>
</evidence>
<feature type="transmembrane region" description="Helical" evidence="5">
    <location>
        <begin position="96"/>
        <end position="115"/>
    </location>
</feature>
<keyword evidence="4 5" id="KW-0472">Membrane</keyword>
<gene>
    <name evidence="6" type="ORF">BYL167_LOCUS53915</name>
    <name evidence="7" type="ORF">GIL414_LOCUS56331</name>
    <name evidence="8" type="ORF">SMN809_LOCUS65248</name>
</gene>
<evidence type="ECO:0000313" key="6">
    <source>
        <dbReference type="EMBL" id="CAF4949285.1"/>
    </source>
</evidence>
<dbReference type="Proteomes" id="UP000681967">
    <property type="component" value="Unassembled WGS sequence"/>
</dbReference>
<evidence type="ECO:0000313" key="8">
    <source>
        <dbReference type="EMBL" id="CAF5168478.1"/>
    </source>
</evidence>
<accession>A0A8S3GNA5</accession>
<dbReference type="InterPro" id="IPR050598">
    <property type="entry name" value="AminoAcid_Transporter"/>
</dbReference>
<dbReference type="PANTHER" id="PTHR11785">
    <property type="entry name" value="AMINO ACID TRANSPORTER"/>
    <property type="match status" value="1"/>
</dbReference>
<evidence type="ECO:0000256" key="5">
    <source>
        <dbReference type="SAM" id="Phobius"/>
    </source>
</evidence>
<dbReference type="AlphaFoldDB" id="A0A8S3GNA5"/>